<dbReference type="Pfam" id="PF03992">
    <property type="entry name" value="ABM"/>
    <property type="match status" value="1"/>
</dbReference>
<evidence type="ECO:0000313" key="3">
    <source>
        <dbReference type="Proteomes" id="UP000244915"/>
    </source>
</evidence>
<dbReference type="KEGG" id="ypac:CEW88_04585"/>
<name>A0A2U8HAL5_9RHOB</name>
<feature type="domain" description="ABM" evidence="1">
    <location>
        <begin position="2"/>
        <end position="92"/>
    </location>
</feature>
<organism evidence="2 3">
    <name type="scientific">Alloyangia pacifica</name>
    <dbReference type="NCBI Taxonomy" id="311180"/>
    <lineage>
        <taxon>Bacteria</taxon>
        <taxon>Pseudomonadati</taxon>
        <taxon>Pseudomonadota</taxon>
        <taxon>Alphaproteobacteria</taxon>
        <taxon>Rhodobacterales</taxon>
        <taxon>Roseobacteraceae</taxon>
        <taxon>Alloyangia</taxon>
    </lineage>
</organism>
<keyword evidence="2" id="KW-0503">Monooxygenase</keyword>
<dbReference type="PROSITE" id="PS51725">
    <property type="entry name" value="ABM"/>
    <property type="match status" value="1"/>
</dbReference>
<keyword evidence="2" id="KW-0560">Oxidoreductase</keyword>
<dbReference type="InterPro" id="IPR007138">
    <property type="entry name" value="ABM_dom"/>
</dbReference>
<dbReference type="SUPFAM" id="SSF54909">
    <property type="entry name" value="Dimeric alpha+beta barrel"/>
    <property type="match status" value="1"/>
</dbReference>
<dbReference type="GO" id="GO:0004497">
    <property type="term" value="F:monooxygenase activity"/>
    <property type="evidence" value="ECO:0007669"/>
    <property type="project" value="UniProtKB-KW"/>
</dbReference>
<sequence length="95" mass="11401">MTVEYIRYTVPEAQQDDFLRAYAEARAPLLRSPYALEFEICQCDEDATQFILRIQWTSAEDHMEKFRGSAEFREFFGHIRPFLGMIDEMRHYTPR</sequence>
<reference evidence="2 3" key="1">
    <citation type="submission" date="2017-06" db="EMBL/GenBank/DDBJ databases">
        <title>Yangia sp. YSBP01 complete genome sequence.</title>
        <authorList>
            <person name="Woo J.-H."/>
            <person name="Kim H.-S."/>
        </authorList>
    </citation>
    <scope>NUCLEOTIDE SEQUENCE [LARGE SCALE GENOMIC DNA]</scope>
    <source>
        <strain evidence="2 3">YSBP01</strain>
    </source>
</reference>
<dbReference type="Gene3D" id="3.30.70.100">
    <property type="match status" value="1"/>
</dbReference>
<dbReference type="OrthoDB" id="9798157at2"/>
<protein>
    <submittedName>
        <fullName evidence="2">Antibiotic biosynthesis monooxygenase</fullName>
    </submittedName>
</protein>
<evidence type="ECO:0000259" key="1">
    <source>
        <dbReference type="PROSITE" id="PS51725"/>
    </source>
</evidence>
<dbReference type="Proteomes" id="UP000244915">
    <property type="component" value="Chromosome 1"/>
</dbReference>
<accession>A0A2U8HAL5</accession>
<gene>
    <name evidence="2" type="ORF">CEW88_04585</name>
</gene>
<proteinExistence type="predicted"/>
<dbReference type="RefSeq" id="WP_108964887.1">
    <property type="nucleotide sequence ID" value="NZ_CP022189.1"/>
</dbReference>
<dbReference type="AlphaFoldDB" id="A0A2U8HAL5"/>
<dbReference type="EMBL" id="CP022189">
    <property type="protein sequence ID" value="AWI82999.1"/>
    <property type="molecule type" value="Genomic_DNA"/>
</dbReference>
<dbReference type="InterPro" id="IPR011008">
    <property type="entry name" value="Dimeric_a/b-barrel"/>
</dbReference>
<evidence type="ECO:0000313" key="2">
    <source>
        <dbReference type="EMBL" id="AWI82999.1"/>
    </source>
</evidence>